<evidence type="ECO:0000256" key="1">
    <source>
        <dbReference type="SAM" id="MobiDB-lite"/>
    </source>
</evidence>
<feature type="domain" description="Heterokaryon incompatibility" evidence="2">
    <location>
        <begin position="3"/>
        <end position="158"/>
    </location>
</feature>
<feature type="compositionally biased region" description="Polar residues" evidence="1">
    <location>
        <begin position="384"/>
        <end position="393"/>
    </location>
</feature>
<dbReference type="InterPro" id="IPR010730">
    <property type="entry name" value="HET"/>
</dbReference>
<evidence type="ECO:0000259" key="2">
    <source>
        <dbReference type="Pfam" id="PF06985"/>
    </source>
</evidence>
<sequence>MRYATLSHRWGPAPAVRLLLSNARELFDEIPISRLDQVFQHAISITWELGLQYLWIDTLCIFQDSAWDWTAQSRNMGAIYMNAACNIAAASPSGSGLFASRDPFIHFSPHLFVDWGDTTPQHEGSPSLRGFYTLRDSAGWSNNVNRASLNQRGWVSQERELSPCTLTFTPNQVYWKCGEILACESFPNGIPGMEFYHVMYTTRSFRDLVKEEATPEEVVRFWYGFVMRYSTTALTQKHDRLPAAFGMAQALSSLMPGNAFIAGLWESHLAESLLWKTCEYDIGTTDTKGVTVLTDFQVPSWSWASLDCHVICDAHKTWGDFSLVASVVEDGVMTLPDEDTQPSPFVACNRLRVTGSLLNPIPTLLAEGGHAFETFPDIPDTAITASESPTLTGHSGLARSGAL</sequence>
<proteinExistence type="predicted"/>
<evidence type="ECO:0000313" key="3">
    <source>
        <dbReference type="EMBL" id="KAK0623852.1"/>
    </source>
</evidence>
<dbReference type="Proteomes" id="UP001175000">
    <property type="component" value="Unassembled WGS sequence"/>
</dbReference>
<accession>A0AA39WYA4</accession>
<dbReference type="EMBL" id="JAULSU010000003">
    <property type="protein sequence ID" value="KAK0623852.1"/>
    <property type="molecule type" value="Genomic_DNA"/>
</dbReference>
<dbReference type="AlphaFoldDB" id="A0AA39WYA4"/>
<keyword evidence="4" id="KW-1185">Reference proteome</keyword>
<feature type="region of interest" description="Disordered" evidence="1">
    <location>
        <begin position="384"/>
        <end position="403"/>
    </location>
</feature>
<comment type="caution">
    <text evidence="3">The sequence shown here is derived from an EMBL/GenBank/DDBJ whole genome shotgun (WGS) entry which is preliminary data.</text>
</comment>
<dbReference type="PANTHER" id="PTHR33112">
    <property type="entry name" value="DOMAIN PROTEIN, PUTATIVE-RELATED"/>
    <property type="match status" value="1"/>
</dbReference>
<dbReference type="Pfam" id="PF06985">
    <property type="entry name" value="HET"/>
    <property type="match status" value="1"/>
</dbReference>
<protein>
    <submittedName>
        <fullName evidence="3">Heterokaryon incompatibility protein-domain-containing protein</fullName>
    </submittedName>
</protein>
<name>A0AA39WYA4_9PEZI</name>
<gene>
    <name evidence="3" type="ORF">B0T14DRAFT_495255</name>
</gene>
<reference evidence="3" key="1">
    <citation type="submission" date="2023-06" db="EMBL/GenBank/DDBJ databases">
        <title>Genome-scale phylogeny and comparative genomics of the fungal order Sordariales.</title>
        <authorList>
            <consortium name="Lawrence Berkeley National Laboratory"/>
            <person name="Hensen N."/>
            <person name="Bonometti L."/>
            <person name="Westerberg I."/>
            <person name="Brannstrom I.O."/>
            <person name="Guillou S."/>
            <person name="Cros-Aarteil S."/>
            <person name="Calhoun S."/>
            <person name="Haridas S."/>
            <person name="Kuo A."/>
            <person name="Mondo S."/>
            <person name="Pangilinan J."/>
            <person name="Riley R."/>
            <person name="Labutti K."/>
            <person name="Andreopoulos B."/>
            <person name="Lipzen A."/>
            <person name="Chen C."/>
            <person name="Yanf M."/>
            <person name="Daum C."/>
            <person name="Ng V."/>
            <person name="Clum A."/>
            <person name="Steindorff A."/>
            <person name="Ohm R."/>
            <person name="Martin F."/>
            <person name="Silar P."/>
            <person name="Natvig D."/>
            <person name="Lalanne C."/>
            <person name="Gautier V."/>
            <person name="Ament-Velasquez S.L."/>
            <person name="Kruys A."/>
            <person name="Hutchinson M.I."/>
            <person name="Powell A.J."/>
            <person name="Barry K."/>
            <person name="Miller A.N."/>
            <person name="Grigoriev I.V."/>
            <person name="Debuchy R."/>
            <person name="Gladieux P."/>
            <person name="Thoren M.H."/>
            <person name="Johannesson H."/>
        </authorList>
    </citation>
    <scope>NUCLEOTIDE SEQUENCE</scope>
    <source>
        <strain evidence="3">CBS 606.72</strain>
    </source>
</reference>
<dbReference type="PANTHER" id="PTHR33112:SF10">
    <property type="entry name" value="TOL"/>
    <property type="match status" value="1"/>
</dbReference>
<organism evidence="3 4">
    <name type="scientific">Immersiella caudata</name>
    <dbReference type="NCBI Taxonomy" id="314043"/>
    <lineage>
        <taxon>Eukaryota</taxon>
        <taxon>Fungi</taxon>
        <taxon>Dikarya</taxon>
        <taxon>Ascomycota</taxon>
        <taxon>Pezizomycotina</taxon>
        <taxon>Sordariomycetes</taxon>
        <taxon>Sordariomycetidae</taxon>
        <taxon>Sordariales</taxon>
        <taxon>Lasiosphaeriaceae</taxon>
        <taxon>Immersiella</taxon>
    </lineage>
</organism>
<evidence type="ECO:0000313" key="4">
    <source>
        <dbReference type="Proteomes" id="UP001175000"/>
    </source>
</evidence>